<dbReference type="InterPro" id="IPR018392">
    <property type="entry name" value="LysM"/>
</dbReference>
<dbReference type="Gene3D" id="1.10.101.10">
    <property type="entry name" value="PGBD-like superfamily/PGBD"/>
    <property type="match status" value="1"/>
</dbReference>
<dbReference type="SMART" id="SM00257">
    <property type="entry name" value="LysM"/>
    <property type="match status" value="1"/>
</dbReference>
<dbReference type="STRING" id="113562.SAMN04489716_6976"/>
<dbReference type="CDD" id="cd00118">
    <property type="entry name" value="LysM"/>
    <property type="match status" value="1"/>
</dbReference>
<feature type="domain" description="LysM" evidence="1">
    <location>
        <begin position="187"/>
        <end position="230"/>
    </location>
</feature>
<dbReference type="AlphaFoldDB" id="A0A1H2CVS4"/>
<accession>A0A1H2CVS4</accession>
<dbReference type="EMBL" id="LT629758">
    <property type="protein sequence ID" value="SDT74419.1"/>
    <property type="molecule type" value="Genomic_DNA"/>
</dbReference>
<dbReference type="Pfam" id="PF01476">
    <property type="entry name" value="LysM"/>
    <property type="match status" value="1"/>
</dbReference>
<dbReference type="RefSeq" id="WP_092550871.1">
    <property type="nucleotide sequence ID" value="NZ_BOMJ01000003.1"/>
</dbReference>
<dbReference type="Gene3D" id="3.10.350.10">
    <property type="entry name" value="LysM domain"/>
    <property type="match status" value="1"/>
</dbReference>
<dbReference type="PANTHER" id="PTHR33734:SF22">
    <property type="entry name" value="MEMBRANE-BOUND LYTIC MUREIN TRANSGLYCOSYLASE D"/>
    <property type="match status" value="1"/>
</dbReference>
<protein>
    <submittedName>
        <fullName evidence="2">Putative peptidoglycan binding domain-containing protein</fullName>
    </submittedName>
</protein>
<dbReference type="GO" id="GO:0008932">
    <property type="term" value="F:lytic endotransglycosylase activity"/>
    <property type="evidence" value="ECO:0007669"/>
    <property type="project" value="TreeGrafter"/>
</dbReference>
<dbReference type="InterPro" id="IPR036365">
    <property type="entry name" value="PGBD-like_sf"/>
</dbReference>
<sequence length="324" mass="35557">MGLIATVLWPGLHALEPASKLGGILARKRGYHDSRGHHLQVGRTNDYSIRMPLDLKGPDDEAAAIDWTFPDAQAGDFTTIKKYSARLLAAGRANDPRTYAMREFFGNADLDRDVEGWDFVRDETSSSDSSHLWHIHISIRRCYVNNRQAIDAILSILRGEALAVWQKRWGIAPTVPAPAKPAPKPGDTYTVKTGDTLSAIAKTYRTTVAALKTLNRLTSDKIIVGQKLLLVTPAPAVPAAPKWPVGEHDYFRPQANAPYSATVAKWQAQMTKLGWALTVDGRLGPKSGAALRQMQKQVGLAADGLLGKRSWTATWTSTKARRKS</sequence>
<gene>
    <name evidence="2" type="ORF">SAMN04489716_6976</name>
</gene>
<dbReference type="PROSITE" id="PS51782">
    <property type="entry name" value="LYSM"/>
    <property type="match status" value="1"/>
</dbReference>
<dbReference type="SUPFAM" id="SSF54106">
    <property type="entry name" value="LysM domain"/>
    <property type="match status" value="1"/>
</dbReference>
<dbReference type="Pfam" id="PF01471">
    <property type="entry name" value="PG_binding_1"/>
    <property type="match status" value="1"/>
</dbReference>
<proteinExistence type="predicted"/>
<evidence type="ECO:0000259" key="1">
    <source>
        <dbReference type="PROSITE" id="PS51782"/>
    </source>
</evidence>
<dbReference type="OrthoDB" id="3298408at2"/>
<reference evidence="2 3" key="1">
    <citation type="submission" date="2016-10" db="EMBL/GenBank/DDBJ databases">
        <authorList>
            <person name="de Groot N.N."/>
        </authorList>
    </citation>
    <scope>NUCLEOTIDE SEQUENCE [LARGE SCALE GENOMIC DNA]</scope>
    <source>
        <strain evidence="2 3">DSM 43941</strain>
    </source>
</reference>
<dbReference type="InterPro" id="IPR002477">
    <property type="entry name" value="Peptidoglycan-bd-like"/>
</dbReference>
<organism evidence="2 3">
    <name type="scientific">Actinoplanes derwentensis</name>
    <dbReference type="NCBI Taxonomy" id="113562"/>
    <lineage>
        <taxon>Bacteria</taxon>
        <taxon>Bacillati</taxon>
        <taxon>Actinomycetota</taxon>
        <taxon>Actinomycetes</taxon>
        <taxon>Micromonosporales</taxon>
        <taxon>Micromonosporaceae</taxon>
        <taxon>Actinoplanes</taxon>
    </lineage>
</organism>
<dbReference type="SUPFAM" id="SSF47090">
    <property type="entry name" value="PGBD-like"/>
    <property type="match status" value="1"/>
</dbReference>
<dbReference type="PANTHER" id="PTHR33734">
    <property type="entry name" value="LYSM DOMAIN-CONTAINING GPI-ANCHORED PROTEIN 2"/>
    <property type="match status" value="1"/>
</dbReference>
<evidence type="ECO:0000313" key="3">
    <source>
        <dbReference type="Proteomes" id="UP000198688"/>
    </source>
</evidence>
<keyword evidence="3" id="KW-1185">Reference proteome</keyword>
<dbReference type="Proteomes" id="UP000198688">
    <property type="component" value="Chromosome I"/>
</dbReference>
<name>A0A1H2CVS4_9ACTN</name>
<dbReference type="InterPro" id="IPR036779">
    <property type="entry name" value="LysM_dom_sf"/>
</dbReference>
<dbReference type="InterPro" id="IPR036366">
    <property type="entry name" value="PGBDSf"/>
</dbReference>
<evidence type="ECO:0000313" key="2">
    <source>
        <dbReference type="EMBL" id="SDT74419.1"/>
    </source>
</evidence>